<evidence type="ECO:0000256" key="1">
    <source>
        <dbReference type="ARBA" id="ARBA00010879"/>
    </source>
</evidence>
<name>A0A5C6MJY9_9TELE</name>
<sequence>VLGKGSRICALKVTGLTKDDKTSYCCNEKPENCHEDHIQLTVTALQVKVFPTTDGQMVTLMCSTACTLTDRPAAYIWYRNSELLYQDRSPWYQEMVTSDKTVRYSCAIKGYEALRAPAVTVEWVSSTCFTVSYNDGRMCLYNHTSVKGPCFITYPIPPENFDFSDFPSWPNWIRRFERFRVAAGLDQKVYKLAEHCNYGAMQEEMIRDRLVVGIRYQGLSESLQMDSELTLAKAVLKIRQHEEIKKQQPTVRDTGGPDHNEANVDMMKYKKKFQKHTKGAQGKGSRNHEKEQRGCGRCGKTPSHSLTNCAARDAECRKCHKKGHYAALCKTKPSSVHEIQEEEVETVFLGSVSAGGQSKTWQKTLILNGQQTTFKLDTGADVTAIPAKVYSKKQHGPLTTATKRLLGPGDNALQVKGQFNGTIKYKEQTTEQPVFVIQKLATPLLGLPAIEALQLAYTVDSIKEQIDIKRLYPKVFTGLGCLRGMYKIKLSKDAKPYALSLPRRVPIPLLGKVKEELQRMVTLGVRDCCVDETLAKLSGATLFSKLDATAGFWQVPLHPESVPLTFITPFGRYCFHRLPFGISSAPEHFQKRLSQMPTGLEGTVCHADDILVFGTSREQHDHRLSKVLERLQQEGLTLNEDKCEFAVDRVKFLGHIVSAQGLEPDPSKIKAITDMPTPTDIAGVRRYLGMVNYVGKFSPRIAELSQPIRELLKADSDWAWGSMQQRAFEELRRELSSPTILAQYSPNRATKVAADASSFGLGGVLSQKQLSGEWRPVAFISRSMTEAECRYAQIEKEALALTWACERFQSYLIGMDFLIQTDHKPLISLLGSRALDDLPPRILRFRLRLLRFTYKLEHVPGKNLITADALSRAPIRAPPMPEEKQLEKDVGAYVNQVVEHLPASEGRLAQIRTAQDTDSVCNRLKNLVQNGWPDQRKALTPELQLYWQYRQDLLLADGLLMKGDRLVIPVSMQVEMLNKVHEGHQGITKCIARAQQSIWWPGLSKQIKQKVGNCAICAKEAHNFPEPLMTTQLPDRPWQRVGADLFQWNSAMYLVVVDYFSRYIEVANLTSTTSAFVMEKLKAIFSRHGVAEVLVTDGGPQFVSAEFADFAREYDFDVTSSPRYPQGNAEAERAVGTVKSLLRKGEDPHKALMAYRATPLAQGASPAQLLMGRNIRTPLPVSQENLDPRWPDLQAFREKDQEMKEKQASCFNKRHRAQQRQELRPGQRVWVKNTEQPGVITGPAQTPRSYNIELASGSLRRNRSHIRVIPETPTVTRSGRMIRRPVKMDL</sequence>
<dbReference type="CDD" id="cd01647">
    <property type="entry name" value="RT_LTR"/>
    <property type="match status" value="1"/>
</dbReference>
<dbReference type="SUPFAM" id="SSF53098">
    <property type="entry name" value="Ribonuclease H-like"/>
    <property type="match status" value="1"/>
</dbReference>
<dbReference type="GO" id="GO:0004523">
    <property type="term" value="F:RNA-DNA hybrid ribonuclease activity"/>
    <property type="evidence" value="ECO:0007669"/>
    <property type="project" value="UniProtKB-EC"/>
</dbReference>
<evidence type="ECO:0000256" key="2">
    <source>
        <dbReference type="ARBA" id="ARBA00012180"/>
    </source>
</evidence>
<dbReference type="Gene3D" id="2.40.70.10">
    <property type="entry name" value="Acid Proteases"/>
    <property type="match status" value="1"/>
</dbReference>
<dbReference type="InterPro" id="IPR036397">
    <property type="entry name" value="RNaseH_sf"/>
</dbReference>
<dbReference type="Pfam" id="PF00665">
    <property type="entry name" value="rve"/>
    <property type="match status" value="1"/>
</dbReference>
<dbReference type="CDD" id="cd09274">
    <property type="entry name" value="RNase_HI_RT_Ty3"/>
    <property type="match status" value="1"/>
</dbReference>
<dbReference type="PROSITE" id="PS50994">
    <property type="entry name" value="INTEGRASE"/>
    <property type="match status" value="1"/>
</dbReference>
<dbReference type="InterPro" id="IPR021109">
    <property type="entry name" value="Peptidase_aspartic_dom_sf"/>
</dbReference>
<protein>
    <recommendedName>
        <fullName evidence="3">Gypsy retrotransposon integrase-like protein 1</fullName>
        <ecNumber evidence="2">3.1.26.4</ecNumber>
    </recommendedName>
</protein>
<feature type="domain" description="Ig-like" evidence="5">
    <location>
        <begin position="38"/>
        <end position="122"/>
    </location>
</feature>
<dbReference type="FunFam" id="3.30.70.270:FF:000026">
    <property type="entry name" value="Transposon Ty3-G Gag-Pol polyprotein"/>
    <property type="match status" value="1"/>
</dbReference>
<dbReference type="InterPro" id="IPR050951">
    <property type="entry name" value="Retrovirus_Pol_polyprotein"/>
</dbReference>
<dbReference type="Proteomes" id="UP000324091">
    <property type="component" value="Unassembled WGS sequence"/>
</dbReference>
<dbReference type="InterPro" id="IPR041577">
    <property type="entry name" value="RT_RNaseH_2"/>
</dbReference>
<organism evidence="7 8">
    <name type="scientific">Takifugu flavidus</name>
    <name type="common">sansaifugu</name>
    <dbReference type="NCBI Taxonomy" id="433684"/>
    <lineage>
        <taxon>Eukaryota</taxon>
        <taxon>Metazoa</taxon>
        <taxon>Chordata</taxon>
        <taxon>Craniata</taxon>
        <taxon>Vertebrata</taxon>
        <taxon>Euteleostomi</taxon>
        <taxon>Actinopterygii</taxon>
        <taxon>Neopterygii</taxon>
        <taxon>Teleostei</taxon>
        <taxon>Neoteleostei</taxon>
        <taxon>Acanthomorphata</taxon>
        <taxon>Eupercaria</taxon>
        <taxon>Tetraodontiformes</taxon>
        <taxon>Tetradontoidea</taxon>
        <taxon>Tetraodontidae</taxon>
        <taxon>Takifugu</taxon>
    </lineage>
</organism>
<dbReference type="Gene3D" id="1.10.340.70">
    <property type="match status" value="1"/>
</dbReference>
<evidence type="ECO:0000259" key="5">
    <source>
        <dbReference type="PROSITE" id="PS50835"/>
    </source>
</evidence>
<dbReference type="SUPFAM" id="SSF56672">
    <property type="entry name" value="DNA/RNA polymerases"/>
    <property type="match status" value="1"/>
</dbReference>
<dbReference type="FunFam" id="3.30.420.10:FF:000063">
    <property type="entry name" value="Retrovirus-related Pol polyprotein from transposon 297-like Protein"/>
    <property type="match status" value="1"/>
</dbReference>
<dbReference type="GO" id="GO:0015074">
    <property type="term" value="P:DNA integration"/>
    <property type="evidence" value="ECO:0007669"/>
    <property type="project" value="InterPro"/>
</dbReference>
<feature type="non-terminal residue" evidence="7">
    <location>
        <position position="1290"/>
    </location>
</feature>
<evidence type="ECO:0000259" key="6">
    <source>
        <dbReference type="PROSITE" id="PS50994"/>
    </source>
</evidence>
<dbReference type="EMBL" id="RHFK02000075">
    <property type="protein sequence ID" value="TWW54831.1"/>
    <property type="molecule type" value="Genomic_DNA"/>
</dbReference>
<comment type="caution">
    <text evidence="7">The sequence shown here is derived from an EMBL/GenBank/DDBJ whole genome shotgun (WGS) entry which is preliminary data.</text>
</comment>
<dbReference type="PROSITE" id="PS50835">
    <property type="entry name" value="IG_LIKE"/>
    <property type="match status" value="1"/>
</dbReference>
<reference evidence="7 8" key="1">
    <citation type="submission" date="2019-04" db="EMBL/GenBank/DDBJ databases">
        <title>Chromosome genome assembly for Takifugu flavidus.</title>
        <authorList>
            <person name="Xiao S."/>
        </authorList>
    </citation>
    <scope>NUCLEOTIDE SEQUENCE [LARGE SCALE GENOMIC DNA]</scope>
    <source>
        <strain evidence="7">HTHZ2018</strain>
        <tissue evidence="7">Muscle</tissue>
    </source>
</reference>
<dbReference type="FunFam" id="3.10.20.370:FF:000001">
    <property type="entry name" value="Retrovirus-related Pol polyprotein from transposon 17.6-like protein"/>
    <property type="match status" value="1"/>
</dbReference>
<dbReference type="InterPro" id="IPR012337">
    <property type="entry name" value="RNaseH-like_sf"/>
</dbReference>
<dbReference type="EC" id="3.1.26.4" evidence="2"/>
<dbReference type="Gene3D" id="3.30.420.10">
    <property type="entry name" value="Ribonuclease H-like superfamily/Ribonuclease H"/>
    <property type="match status" value="1"/>
</dbReference>
<gene>
    <name evidence="7" type="ORF">D4764_0256320</name>
</gene>
<dbReference type="InterPro" id="IPR000477">
    <property type="entry name" value="RT_dom"/>
</dbReference>
<dbReference type="InterPro" id="IPR043128">
    <property type="entry name" value="Rev_trsase/Diguanyl_cyclase"/>
</dbReference>
<comment type="similarity">
    <text evidence="1">Belongs to the beta type-B retroviral polymerase family. HERV class-II K(HML-2) pol subfamily.</text>
</comment>
<dbReference type="Gene3D" id="3.10.10.10">
    <property type="entry name" value="HIV Type 1 Reverse Transcriptase, subunit A, domain 1"/>
    <property type="match status" value="1"/>
</dbReference>
<accession>A0A5C6MJY9</accession>
<dbReference type="GO" id="GO:0003676">
    <property type="term" value="F:nucleic acid binding"/>
    <property type="evidence" value="ECO:0007669"/>
    <property type="project" value="InterPro"/>
</dbReference>
<evidence type="ECO:0000256" key="4">
    <source>
        <dbReference type="SAM" id="MobiDB-lite"/>
    </source>
</evidence>
<feature type="region of interest" description="Disordered" evidence="4">
    <location>
        <begin position="276"/>
        <end position="302"/>
    </location>
</feature>
<feature type="domain" description="Integrase catalytic" evidence="6">
    <location>
        <begin position="1033"/>
        <end position="1186"/>
    </location>
</feature>
<evidence type="ECO:0000313" key="8">
    <source>
        <dbReference type="Proteomes" id="UP000324091"/>
    </source>
</evidence>
<dbReference type="InterPro" id="IPR007110">
    <property type="entry name" value="Ig-like_dom"/>
</dbReference>
<evidence type="ECO:0000313" key="7">
    <source>
        <dbReference type="EMBL" id="TWW54831.1"/>
    </source>
</evidence>
<dbReference type="Pfam" id="PF17921">
    <property type="entry name" value="Integrase_H2C2"/>
    <property type="match status" value="1"/>
</dbReference>
<dbReference type="PANTHER" id="PTHR37984">
    <property type="entry name" value="PROTEIN CBG26694"/>
    <property type="match status" value="1"/>
</dbReference>
<dbReference type="PANTHER" id="PTHR37984:SF9">
    <property type="entry name" value="INTEGRASE CATALYTIC DOMAIN-CONTAINING PROTEIN"/>
    <property type="match status" value="1"/>
</dbReference>
<dbReference type="FunFam" id="1.10.340.70:FF:000003">
    <property type="entry name" value="Protein CBG25708"/>
    <property type="match status" value="1"/>
</dbReference>
<dbReference type="InterPro" id="IPR041588">
    <property type="entry name" value="Integrase_H2C2"/>
</dbReference>
<dbReference type="Gene3D" id="3.30.70.270">
    <property type="match status" value="2"/>
</dbReference>
<dbReference type="InterPro" id="IPR001584">
    <property type="entry name" value="Integrase_cat-core"/>
</dbReference>
<feature type="non-terminal residue" evidence="7">
    <location>
        <position position="1"/>
    </location>
</feature>
<dbReference type="InterPro" id="IPR043502">
    <property type="entry name" value="DNA/RNA_pol_sf"/>
</dbReference>
<dbReference type="Pfam" id="PF17919">
    <property type="entry name" value="RT_RNaseH_2"/>
    <property type="match status" value="1"/>
</dbReference>
<proteinExistence type="inferred from homology"/>
<dbReference type="Pfam" id="PF00078">
    <property type="entry name" value="RVT_1"/>
    <property type="match status" value="1"/>
</dbReference>
<dbReference type="SUPFAM" id="SSF50630">
    <property type="entry name" value="Acid proteases"/>
    <property type="match status" value="1"/>
</dbReference>
<evidence type="ECO:0000256" key="3">
    <source>
        <dbReference type="ARBA" id="ARBA00039658"/>
    </source>
</evidence>
<keyword evidence="8" id="KW-1185">Reference proteome</keyword>